<dbReference type="KEGG" id="acab:QRX50_26685"/>
<evidence type="ECO:0000256" key="6">
    <source>
        <dbReference type="ARBA" id="ARBA00022777"/>
    </source>
</evidence>
<evidence type="ECO:0000256" key="4">
    <source>
        <dbReference type="ARBA" id="ARBA00022679"/>
    </source>
</evidence>
<evidence type="ECO:0000256" key="2">
    <source>
        <dbReference type="ARBA" id="ARBA00012323"/>
    </source>
</evidence>
<dbReference type="InterPro" id="IPR000600">
    <property type="entry name" value="ROK"/>
</dbReference>
<dbReference type="PROSITE" id="PS01125">
    <property type="entry name" value="ROK"/>
    <property type="match status" value="1"/>
</dbReference>
<dbReference type="RefSeq" id="WP_285965910.1">
    <property type="nucleotide sequence ID" value="NZ_CP127294.1"/>
</dbReference>
<keyword evidence="4 9" id="KW-0808">Transferase</keyword>
<gene>
    <name evidence="9" type="ORF">QRX50_26685</name>
</gene>
<evidence type="ECO:0000256" key="5">
    <source>
        <dbReference type="ARBA" id="ARBA00022741"/>
    </source>
</evidence>
<name>A0A9Y2IB55_9PSEU</name>
<accession>A0A9Y2IB55</accession>
<dbReference type="Gene3D" id="3.30.420.40">
    <property type="match status" value="2"/>
</dbReference>
<dbReference type="PANTHER" id="PTHR18964">
    <property type="entry name" value="ROK (REPRESSOR, ORF, KINASE) FAMILY"/>
    <property type="match status" value="1"/>
</dbReference>
<keyword evidence="10" id="KW-1185">Reference proteome</keyword>
<dbReference type="GO" id="GO:0005737">
    <property type="term" value="C:cytoplasm"/>
    <property type="evidence" value="ECO:0007669"/>
    <property type="project" value="InterPro"/>
</dbReference>
<dbReference type="Pfam" id="PF00480">
    <property type="entry name" value="ROK"/>
    <property type="match status" value="1"/>
</dbReference>
<evidence type="ECO:0000313" key="10">
    <source>
        <dbReference type="Proteomes" id="UP001236014"/>
    </source>
</evidence>
<dbReference type="EMBL" id="CP127294">
    <property type="protein sequence ID" value="WIX75133.1"/>
    <property type="molecule type" value="Genomic_DNA"/>
</dbReference>
<protein>
    <recommendedName>
        <fullName evidence="3">Glucokinase</fullName>
        <ecNumber evidence="2">2.7.1.2</ecNumber>
    </recommendedName>
    <alternativeName>
        <fullName evidence="8">Glucose kinase</fullName>
    </alternativeName>
</protein>
<proteinExistence type="inferred from homology"/>
<comment type="similarity">
    <text evidence="1">Belongs to the ROK (NagC/XylR) family.</text>
</comment>
<evidence type="ECO:0000256" key="3">
    <source>
        <dbReference type="ARBA" id="ARBA00014701"/>
    </source>
</evidence>
<reference evidence="9 10" key="1">
    <citation type="submission" date="2023-06" db="EMBL/GenBank/DDBJ databases">
        <authorList>
            <person name="Oyuntsetseg B."/>
            <person name="Kim S.B."/>
        </authorList>
    </citation>
    <scope>NUCLEOTIDE SEQUENCE [LARGE SCALE GENOMIC DNA]</scope>
    <source>
        <strain evidence="9 10">2-15</strain>
    </source>
</reference>
<dbReference type="PANTHER" id="PTHR18964:SF173">
    <property type="entry name" value="GLUCOKINASE"/>
    <property type="match status" value="1"/>
</dbReference>
<sequence length="332" mass="34604">MSSPAAQAVPRPVHEAAEGTLAIGVDIGGTKIAAGVVDESGHIVARTRRPTPADDPSKTQESIADAVRELTSEYTVVGVGLGAAGFVDEKRSTVMFAPNLAWRDEHLRESLEDRLGMPVIVENDANAAAWAEARFGAARGETHVVILTIGTGIGGGVVLDGKLFRGRYGLAAEIGHFTIVPDGRRCGCGLHGCWEQYGSGRALVLEAQEQATVAPSMAQELLRLAGGRPAGITGHIVTEAARSGDVTALNCFDELGRWLGRGMAALAAILDPGMFVIAGGVCEAGEILRAPTEAVFRKNLTGRGHRPTAKVRIAELGNEAGLVGAADLSHLR</sequence>
<dbReference type="GO" id="GO:0004340">
    <property type="term" value="F:glucokinase activity"/>
    <property type="evidence" value="ECO:0007669"/>
    <property type="project" value="UniProtKB-EC"/>
</dbReference>
<dbReference type="GO" id="GO:0006096">
    <property type="term" value="P:glycolytic process"/>
    <property type="evidence" value="ECO:0007669"/>
    <property type="project" value="InterPro"/>
</dbReference>
<evidence type="ECO:0000313" key="9">
    <source>
        <dbReference type="EMBL" id="WIX75133.1"/>
    </source>
</evidence>
<evidence type="ECO:0000256" key="7">
    <source>
        <dbReference type="ARBA" id="ARBA00022840"/>
    </source>
</evidence>
<dbReference type="GO" id="GO:0005524">
    <property type="term" value="F:ATP binding"/>
    <property type="evidence" value="ECO:0007669"/>
    <property type="project" value="UniProtKB-KW"/>
</dbReference>
<dbReference type="NCBIfam" id="TIGR00744">
    <property type="entry name" value="ROK_glcA_fam"/>
    <property type="match status" value="1"/>
</dbReference>
<keyword evidence="7" id="KW-0067">ATP-binding</keyword>
<dbReference type="InterPro" id="IPR004654">
    <property type="entry name" value="ROK_glcA"/>
</dbReference>
<evidence type="ECO:0000256" key="1">
    <source>
        <dbReference type="ARBA" id="ARBA00006479"/>
    </source>
</evidence>
<dbReference type="AlphaFoldDB" id="A0A9Y2IB55"/>
<organism evidence="9 10">
    <name type="scientific">Amycolatopsis carbonis</name>
    <dbReference type="NCBI Taxonomy" id="715471"/>
    <lineage>
        <taxon>Bacteria</taxon>
        <taxon>Bacillati</taxon>
        <taxon>Actinomycetota</taxon>
        <taxon>Actinomycetes</taxon>
        <taxon>Pseudonocardiales</taxon>
        <taxon>Pseudonocardiaceae</taxon>
        <taxon>Amycolatopsis</taxon>
    </lineage>
</organism>
<dbReference type="EC" id="2.7.1.2" evidence="2"/>
<keyword evidence="5" id="KW-0547">Nucleotide-binding</keyword>
<dbReference type="Proteomes" id="UP001236014">
    <property type="component" value="Chromosome"/>
</dbReference>
<dbReference type="SUPFAM" id="SSF53067">
    <property type="entry name" value="Actin-like ATPase domain"/>
    <property type="match status" value="1"/>
</dbReference>
<evidence type="ECO:0000256" key="8">
    <source>
        <dbReference type="ARBA" id="ARBA00032386"/>
    </source>
</evidence>
<dbReference type="InterPro" id="IPR049874">
    <property type="entry name" value="ROK_cs"/>
</dbReference>
<keyword evidence="6" id="KW-0418">Kinase</keyword>
<dbReference type="InterPro" id="IPR043129">
    <property type="entry name" value="ATPase_NBD"/>
</dbReference>